<reference evidence="1 2" key="1">
    <citation type="journal article" date="2015" name="Genome Announc.">
        <title>Expanding the biotechnology potential of lactobacilli through comparative genomics of 213 strains and associated genera.</title>
        <authorList>
            <person name="Sun Z."/>
            <person name="Harris H.M."/>
            <person name="McCann A."/>
            <person name="Guo C."/>
            <person name="Argimon S."/>
            <person name="Zhang W."/>
            <person name="Yang X."/>
            <person name="Jeffery I.B."/>
            <person name="Cooney J.C."/>
            <person name="Kagawa T.F."/>
            <person name="Liu W."/>
            <person name="Song Y."/>
            <person name="Salvetti E."/>
            <person name="Wrobel A."/>
            <person name="Rasinkangas P."/>
            <person name="Parkhill J."/>
            <person name="Rea M.C."/>
            <person name="O'Sullivan O."/>
            <person name="Ritari J."/>
            <person name="Douillard F.P."/>
            <person name="Paul Ross R."/>
            <person name="Yang R."/>
            <person name="Briner A.E."/>
            <person name="Felis G.E."/>
            <person name="de Vos W.M."/>
            <person name="Barrangou R."/>
            <person name="Klaenhammer T.R."/>
            <person name="Caufield P.W."/>
            <person name="Cui Y."/>
            <person name="Zhang H."/>
            <person name="O'Toole P.W."/>
        </authorList>
    </citation>
    <scope>NUCLEOTIDE SEQUENCE [LARGE SCALE GENOMIC DNA]</scope>
    <source>
        <strain evidence="1 2">DSM 18001</strain>
    </source>
</reference>
<keyword evidence="2" id="KW-1185">Reference proteome</keyword>
<dbReference type="PATRIC" id="fig|331679.3.peg.732"/>
<evidence type="ECO:0008006" key="3">
    <source>
        <dbReference type="Google" id="ProtNLM"/>
    </source>
</evidence>
<name>A0A0R2KZJ7_9LACO</name>
<dbReference type="Proteomes" id="UP000051859">
    <property type="component" value="Unassembled WGS sequence"/>
</dbReference>
<organism evidence="1 2">
    <name type="scientific">Pediococcus stilesii</name>
    <dbReference type="NCBI Taxonomy" id="331679"/>
    <lineage>
        <taxon>Bacteria</taxon>
        <taxon>Bacillati</taxon>
        <taxon>Bacillota</taxon>
        <taxon>Bacilli</taxon>
        <taxon>Lactobacillales</taxon>
        <taxon>Lactobacillaceae</taxon>
        <taxon>Pediococcus</taxon>
    </lineage>
</organism>
<dbReference type="EMBL" id="JQBX01000002">
    <property type="protein sequence ID" value="KRN94939.1"/>
    <property type="molecule type" value="Genomic_DNA"/>
</dbReference>
<evidence type="ECO:0000313" key="1">
    <source>
        <dbReference type="EMBL" id="KRN94939.1"/>
    </source>
</evidence>
<evidence type="ECO:0000313" key="2">
    <source>
        <dbReference type="Proteomes" id="UP000051859"/>
    </source>
</evidence>
<comment type="caution">
    <text evidence="1">The sequence shown here is derived from an EMBL/GenBank/DDBJ whole genome shotgun (WGS) entry which is preliminary data.</text>
</comment>
<dbReference type="STRING" id="331679.IV81_GL000725"/>
<gene>
    <name evidence="1" type="ORF">IV81_GL000725</name>
</gene>
<protein>
    <recommendedName>
        <fullName evidence="3">Mga helix-turn-helix domain-containing protein</fullName>
    </recommendedName>
</protein>
<sequence length="297" mass="34631">MGGQVAEAIDQLKQEFQNVSLTFTEKGKLINFAFVQAGRIQQGKLIKHEYAVDRDLSFLNVMNSMWQLNDKDLKGELEYMYIYLVINELITDPIDENWNMSPLGEINMIIIKQINLLDDIFGRVVEPGLLQRVRQELTKINTKVFSPFYFSETFVDPVKVPFFTETYPELDLIVKQMLEILCTSNQLRLDKSILTQVYYAYMLFIMERLPTNILSNSVKIAVDFSNGRLYTRYISAQLRQFKSLNIEITNELNEDTDIFLSDQALEKRECEQVIWEAPPIAQDWELLGDLIVKIKQQ</sequence>
<dbReference type="AlphaFoldDB" id="A0A0R2KZJ7"/>
<proteinExistence type="predicted"/>
<accession>A0A0R2KZJ7</accession>